<dbReference type="EMBL" id="JACRUL010000043">
    <property type="protein sequence ID" value="MBC5845556.1"/>
    <property type="molecule type" value="Genomic_DNA"/>
</dbReference>
<organism evidence="2 3">
    <name type="scientific">Flavobacterium muglaense</name>
    <dbReference type="NCBI Taxonomy" id="2764716"/>
    <lineage>
        <taxon>Bacteria</taxon>
        <taxon>Pseudomonadati</taxon>
        <taxon>Bacteroidota</taxon>
        <taxon>Flavobacteriia</taxon>
        <taxon>Flavobacteriales</taxon>
        <taxon>Flavobacteriaceae</taxon>
        <taxon>Flavobacterium</taxon>
    </lineage>
</organism>
<evidence type="ECO:0000256" key="1">
    <source>
        <dbReference type="SAM" id="SignalP"/>
    </source>
</evidence>
<feature type="chain" id="PRO_5037227726" description="MetA-pathway of phenol degradation" evidence="1">
    <location>
        <begin position="22"/>
        <end position="310"/>
    </location>
</feature>
<feature type="signal peptide" evidence="1">
    <location>
        <begin position="1"/>
        <end position="21"/>
    </location>
</feature>
<dbReference type="RefSeq" id="WP_187020274.1">
    <property type="nucleotide sequence ID" value="NZ_JACRUK010000045.1"/>
</dbReference>
<keyword evidence="3" id="KW-1185">Reference proteome</keyword>
<proteinExistence type="predicted"/>
<gene>
    <name evidence="2" type="ORF">H8R25_14060</name>
</gene>
<evidence type="ECO:0000313" key="3">
    <source>
        <dbReference type="Proteomes" id="UP000641454"/>
    </source>
</evidence>
<dbReference type="Proteomes" id="UP000641454">
    <property type="component" value="Unassembled WGS sequence"/>
</dbReference>
<protein>
    <recommendedName>
        <fullName evidence="4">MetA-pathway of phenol degradation</fullName>
    </recommendedName>
</protein>
<evidence type="ECO:0000313" key="2">
    <source>
        <dbReference type="EMBL" id="MBC5845556.1"/>
    </source>
</evidence>
<name>A0A923N1C2_9FLAO</name>
<sequence length="310" mass="34606">MIKLKNIVVCWLLLSAFLTKAQTDTDAIMMGKHSLCIGSIYQYSGWKQYWEGSYKRDNLNMGTISTKSITVMGNYGVSDKINLLLSLPYIQTEPRAGTMAGQKGIQDAAISLKYMPLEKPIGTGTLSLYVLAGITVPVSNYTADYLPLSIGMQSKTALIRLMTDYQIGKWFTTISGTYIKRANVTIDRNAYLTDEIHYTNKVDMPDAVSVNLRLGYRSTRLIAEAVLDNRVTQSGGFDITKNNMPFISNTMNALKYGINTKYTFKKIPELAVVSGCNFIIAGRNVGQSNTFYCGLFYLLNLKKTQQQDEK</sequence>
<keyword evidence="1" id="KW-0732">Signal</keyword>
<comment type="caution">
    <text evidence="2">The sequence shown here is derived from an EMBL/GenBank/DDBJ whole genome shotgun (WGS) entry which is preliminary data.</text>
</comment>
<evidence type="ECO:0008006" key="4">
    <source>
        <dbReference type="Google" id="ProtNLM"/>
    </source>
</evidence>
<dbReference type="AlphaFoldDB" id="A0A923N1C2"/>
<accession>A0A923N1C2</accession>
<reference evidence="2 3" key="1">
    <citation type="submission" date="2020-08" db="EMBL/GenBank/DDBJ databases">
        <title>Description of novel Flavobacterium F-392 isolate.</title>
        <authorList>
            <person name="Saticioglu I.B."/>
            <person name="Duman M."/>
            <person name="Altun S."/>
        </authorList>
    </citation>
    <scope>NUCLEOTIDE SEQUENCE [LARGE SCALE GENOMIC DNA]</scope>
    <source>
        <strain evidence="2 3">F-392</strain>
    </source>
</reference>